<dbReference type="InterPro" id="IPR000994">
    <property type="entry name" value="Pept_M24"/>
</dbReference>
<dbReference type="GO" id="GO:0070006">
    <property type="term" value="F:metalloaminopeptidase activity"/>
    <property type="evidence" value="ECO:0007669"/>
    <property type="project" value="InterPro"/>
</dbReference>
<dbReference type="AlphaFoldDB" id="A0A832G8N9"/>
<comment type="cofactor">
    <cofactor evidence="2">
        <name>Mn(2+)</name>
        <dbReference type="ChEBI" id="CHEBI:29035"/>
    </cofactor>
</comment>
<dbReference type="EC" id="3.4.11.9" evidence="4"/>
<proteinExistence type="inferred from homology"/>
<dbReference type="Gene3D" id="3.40.350.10">
    <property type="entry name" value="Creatinase/prolidase N-terminal domain"/>
    <property type="match status" value="1"/>
</dbReference>
<evidence type="ECO:0000256" key="4">
    <source>
        <dbReference type="ARBA" id="ARBA00012574"/>
    </source>
</evidence>
<name>A0A832G8N9_9BACT</name>
<dbReference type="EMBL" id="DSVI01000027">
    <property type="protein sequence ID" value="HGT49332.1"/>
    <property type="molecule type" value="Genomic_DNA"/>
</dbReference>
<evidence type="ECO:0000256" key="7">
    <source>
        <dbReference type="ARBA" id="ARBA00023211"/>
    </source>
</evidence>
<feature type="domain" description="Aminopeptidase P N-terminal" evidence="8">
    <location>
        <begin position="2"/>
        <end position="134"/>
    </location>
</feature>
<comment type="caution">
    <text evidence="9">The sequence shown here is derived from an EMBL/GenBank/DDBJ whole genome shotgun (WGS) entry which is preliminary data.</text>
</comment>
<dbReference type="InterPro" id="IPR029149">
    <property type="entry name" value="Creatin/AminoP/Spt16_N"/>
</dbReference>
<dbReference type="PANTHER" id="PTHR43226">
    <property type="entry name" value="XAA-PRO AMINOPEPTIDASE 3"/>
    <property type="match status" value="1"/>
</dbReference>
<evidence type="ECO:0000256" key="6">
    <source>
        <dbReference type="ARBA" id="ARBA00022801"/>
    </source>
</evidence>
<organism evidence="9">
    <name type="scientific">Ignavibacterium album</name>
    <dbReference type="NCBI Taxonomy" id="591197"/>
    <lineage>
        <taxon>Bacteria</taxon>
        <taxon>Pseudomonadati</taxon>
        <taxon>Ignavibacteriota</taxon>
        <taxon>Ignavibacteria</taxon>
        <taxon>Ignavibacteriales</taxon>
        <taxon>Ignavibacteriaceae</taxon>
        <taxon>Ignavibacterium</taxon>
    </lineage>
</organism>
<evidence type="ECO:0000256" key="2">
    <source>
        <dbReference type="ARBA" id="ARBA00001936"/>
    </source>
</evidence>
<sequence length="464" mass="52008">MFERQIYISRREELKKKFKSGLLLFLGNDEAPINYAGNTYNFRQDSSFLYYFGLPIPNLAGIIDIDENKEYLFGYEFTLEDIVWMGPQPKLAELAERVGVANSESINNLKKFLKGKISKGVKVHFLPLYRAEHNLKLASLLDDDPFKINKKASKKLIEAVVEQRSVKSSEEIAEIEYALEIAYQMHTTAMRMANPGITENDIYAALNGIALSLGNGVSFHPIISVNGQTLHNHFHGNQLKEEQLLVCDAGAESLEFYASDITRTIPVGGKFSQRQKDIYEIVLTAQKNAINMIKPGVKHVDVHLTAAKIIAAGLIQLGIMKGNPGEAVKAGAHALFFPHGLGHMMGLDVHDMEGLGEQYVGYDDKTKRSDQFGLAYLRLAKELKPGFVFTCEPGIYFIPELIDQWKAKKKLKNFINYDKVEEYRNFGGIRIEDNILVTENGYKVLGRLIPKEVADVEAAVNSQG</sequence>
<dbReference type="InterPro" id="IPR007865">
    <property type="entry name" value="Aminopep_P_N"/>
</dbReference>
<dbReference type="CDD" id="cd01087">
    <property type="entry name" value="Prolidase"/>
    <property type="match status" value="1"/>
</dbReference>
<dbReference type="SMART" id="SM01011">
    <property type="entry name" value="AMP_N"/>
    <property type="match status" value="1"/>
</dbReference>
<accession>A0A832G8N9</accession>
<dbReference type="Gene3D" id="3.90.230.10">
    <property type="entry name" value="Creatinase/methionine aminopeptidase superfamily"/>
    <property type="match status" value="1"/>
</dbReference>
<evidence type="ECO:0000256" key="3">
    <source>
        <dbReference type="ARBA" id="ARBA00008766"/>
    </source>
</evidence>
<reference evidence="9" key="1">
    <citation type="journal article" date="2020" name="mSystems">
        <title>Genome- and Community-Level Interaction Insights into Carbon Utilization and Element Cycling Functions of Hydrothermarchaeota in Hydrothermal Sediment.</title>
        <authorList>
            <person name="Zhou Z."/>
            <person name="Liu Y."/>
            <person name="Xu W."/>
            <person name="Pan J."/>
            <person name="Luo Z.H."/>
            <person name="Li M."/>
        </authorList>
    </citation>
    <scope>NUCLEOTIDE SEQUENCE [LARGE SCALE GENOMIC DNA]</scope>
    <source>
        <strain evidence="9">SpSt-500</strain>
    </source>
</reference>
<dbReference type="GO" id="GO:0006508">
    <property type="term" value="P:proteolysis"/>
    <property type="evidence" value="ECO:0007669"/>
    <property type="project" value="TreeGrafter"/>
</dbReference>
<keyword evidence="7" id="KW-0464">Manganese</keyword>
<gene>
    <name evidence="9" type="ORF">ENS56_14935</name>
</gene>
<dbReference type="Pfam" id="PF05195">
    <property type="entry name" value="AMP_N"/>
    <property type="match status" value="1"/>
</dbReference>
<evidence type="ECO:0000256" key="5">
    <source>
        <dbReference type="ARBA" id="ARBA00022723"/>
    </source>
</evidence>
<dbReference type="InterPro" id="IPR052433">
    <property type="entry name" value="X-Pro_dipept-like"/>
</dbReference>
<dbReference type="SUPFAM" id="SSF53092">
    <property type="entry name" value="Creatinase/prolidase N-terminal domain"/>
    <property type="match status" value="1"/>
</dbReference>
<evidence type="ECO:0000313" key="9">
    <source>
        <dbReference type="EMBL" id="HGT49332.1"/>
    </source>
</evidence>
<dbReference type="Pfam" id="PF00557">
    <property type="entry name" value="Peptidase_M24"/>
    <property type="match status" value="1"/>
</dbReference>
<keyword evidence="6" id="KW-0378">Hydrolase</keyword>
<dbReference type="GO" id="GO:0030145">
    <property type="term" value="F:manganese ion binding"/>
    <property type="evidence" value="ECO:0007669"/>
    <property type="project" value="InterPro"/>
</dbReference>
<dbReference type="SUPFAM" id="SSF55920">
    <property type="entry name" value="Creatinase/aminopeptidase"/>
    <property type="match status" value="1"/>
</dbReference>
<evidence type="ECO:0000256" key="1">
    <source>
        <dbReference type="ARBA" id="ARBA00001424"/>
    </source>
</evidence>
<protein>
    <recommendedName>
        <fullName evidence="4">Xaa-Pro aminopeptidase</fullName>
        <ecNumber evidence="4">3.4.11.9</ecNumber>
    </recommendedName>
</protein>
<dbReference type="PANTHER" id="PTHR43226:SF4">
    <property type="entry name" value="XAA-PRO AMINOPEPTIDASE 3"/>
    <property type="match status" value="1"/>
</dbReference>
<dbReference type="GO" id="GO:0005829">
    <property type="term" value="C:cytosol"/>
    <property type="evidence" value="ECO:0007669"/>
    <property type="project" value="TreeGrafter"/>
</dbReference>
<evidence type="ECO:0000259" key="8">
    <source>
        <dbReference type="SMART" id="SM01011"/>
    </source>
</evidence>
<keyword evidence="5" id="KW-0479">Metal-binding</keyword>
<dbReference type="InterPro" id="IPR036005">
    <property type="entry name" value="Creatinase/aminopeptidase-like"/>
</dbReference>
<keyword evidence="9" id="KW-0031">Aminopeptidase</keyword>
<comment type="similarity">
    <text evidence="3">Belongs to the peptidase M24B family.</text>
</comment>
<comment type="catalytic activity">
    <reaction evidence="1">
        <text>Release of any N-terminal amino acid, including proline, that is linked to proline, even from a dipeptide or tripeptide.</text>
        <dbReference type="EC" id="3.4.11.9"/>
    </reaction>
</comment>
<keyword evidence="9" id="KW-0645">Protease</keyword>